<dbReference type="Gene3D" id="3.40.50.300">
    <property type="entry name" value="P-loop containing nucleotide triphosphate hydrolases"/>
    <property type="match status" value="1"/>
</dbReference>
<dbReference type="InterPro" id="IPR003959">
    <property type="entry name" value="ATPase_AAA_core"/>
</dbReference>
<dbReference type="SMART" id="SM00382">
    <property type="entry name" value="AAA"/>
    <property type="match status" value="1"/>
</dbReference>
<accession>A0A2N6T4J3</accession>
<evidence type="ECO:0000313" key="2">
    <source>
        <dbReference type="EMBL" id="PMC64232.1"/>
    </source>
</evidence>
<dbReference type="PANTHER" id="PTHR43581:SF4">
    <property type="entry name" value="ATP_GTP PHOSPHATASE"/>
    <property type="match status" value="1"/>
</dbReference>
<dbReference type="InterPro" id="IPR051396">
    <property type="entry name" value="Bact_Antivir_Def_Nuclease"/>
</dbReference>
<dbReference type="PANTHER" id="PTHR43581">
    <property type="entry name" value="ATP/GTP PHOSPHATASE"/>
    <property type="match status" value="1"/>
</dbReference>
<dbReference type="Pfam" id="PF13304">
    <property type="entry name" value="AAA_21"/>
    <property type="match status" value="1"/>
</dbReference>
<dbReference type="Proteomes" id="UP000235836">
    <property type="component" value="Unassembled WGS sequence"/>
</dbReference>
<protein>
    <recommendedName>
        <fullName evidence="1">AAA+ ATPase domain-containing protein</fullName>
    </recommendedName>
</protein>
<sequence length="592" mass="66361">MPISPYLSEIEFEGQDRVNLQPGSILVAVGPNNAGKSHFLAQLRAKLFGASINGTAPENGLITGVHFNWNTNHQTTEDHLVKLATNNWSPLSGGFSAILPDGETKLSRYVSQEEIQQIANQDQTFKQFLELFVRWDEPISRILESEWQEPRQRGGASLRLAQHDSPLDKVSDAFNIIFKQPISVYDKRDGRIGFLLGRPAFNGPSLNSAPDTQTLNFMDEAPKMCVQGMGMRNVFGLLARFLTDNRSIILMDEPEAFLHPPQAAELGELLGQLCQESGKQIICATHDRNLLAGLARGASGNLRVRRFDYKLDTVTRNPVFNSKEVHQNPWETIRNKSRVRYSNVLDALFSRRVILVEAERDALFYHETLDFLTNEDPQLELHSDDYLFLPVGGNAEFAPMITLMRELSTPVFVIGDLDLLADEKRLVATAAAAGIPNHHHLAQLQNELFATFETRYEQLPLPDEQQKMINLRAAIQSLEGGTTPELVTAAETLLNQIEKRHNQNRKNKIVSLMAKSLGRAEPNSPEGKLKTEILGILQTGGIHLLPIGELEDFDRKLFETVGKQDWVAEAIAERVYASEKAQSFIRSVITER</sequence>
<dbReference type="InterPro" id="IPR003593">
    <property type="entry name" value="AAA+_ATPase"/>
</dbReference>
<evidence type="ECO:0000259" key="1">
    <source>
        <dbReference type="SMART" id="SM00382"/>
    </source>
</evidence>
<proteinExistence type="predicted"/>
<dbReference type="GO" id="GO:0005524">
    <property type="term" value="F:ATP binding"/>
    <property type="evidence" value="ECO:0007669"/>
    <property type="project" value="InterPro"/>
</dbReference>
<comment type="caution">
    <text evidence="2">The sequence shown here is derived from an EMBL/GenBank/DDBJ whole genome shotgun (WGS) entry which is preliminary data.</text>
</comment>
<dbReference type="InterPro" id="IPR027417">
    <property type="entry name" value="P-loop_NTPase"/>
</dbReference>
<keyword evidence="3" id="KW-1185">Reference proteome</keyword>
<dbReference type="InterPro" id="IPR034139">
    <property type="entry name" value="TOPRIM_OLD"/>
</dbReference>
<feature type="domain" description="AAA+ ATPase" evidence="1">
    <location>
        <begin position="22"/>
        <end position="308"/>
    </location>
</feature>
<name>A0A2N6T4J3_9CORY</name>
<dbReference type="GO" id="GO:0016887">
    <property type="term" value="F:ATP hydrolysis activity"/>
    <property type="evidence" value="ECO:0007669"/>
    <property type="project" value="InterPro"/>
</dbReference>
<dbReference type="EMBL" id="PNHG01000008">
    <property type="protein sequence ID" value="PMC64232.1"/>
    <property type="molecule type" value="Genomic_DNA"/>
</dbReference>
<organism evidence="2 3">
    <name type="scientific">Corynebacterium tuscaniense</name>
    <dbReference type="NCBI Taxonomy" id="302449"/>
    <lineage>
        <taxon>Bacteria</taxon>
        <taxon>Bacillati</taxon>
        <taxon>Actinomycetota</taxon>
        <taxon>Actinomycetes</taxon>
        <taxon>Mycobacteriales</taxon>
        <taxon>Corynebacteriaceae</taxon>
        <taxon>Corynebacterium</taxon>
    </lineage>
</organism>
<evidence type="ECO:0000313" key="3">
    <source>
        <dbReference type="Proteomes" id="UP000235836"/>
    </source>
</evidence>
<dbReference type="RefSeq" id="WP_102724024.1">
    <property type="nucleotide sequence ID" value="NZ_PNHG01000008.1"/>
</dbReference>
<dbReference type="SUPFAM" id="SSF52540">
    <property type="entry name" value="P-loop containing nucleoside triphosphate hydrolases"/>
    <property type="match status" value="1"/>
</dbReference>
<dbReference type="AlphaFoldDB" id="A0A2N6T4J3"/>
<gene>
    <name evidence="2" type="ORF">CJ203_06640</name>
</gene>
<reference evidence="2 3" key="1">
    <citation type="submission" date="2017-09" db="EMBL/GenBank/DDBJ databases">
        <title>Bacterial strain isolated from the female urinary microbiota.</title>
        <authorList>
            <person name="Thomas-White K."/>
            <person name="Kumar N."/>
            <person name="Forster S."/>
            <person name="Putonti C."/>
            <person name="Lawley T."/>
            <person name="Wolfe A.J."/>
        </authorList>
    </citation>
    <scope>NUCLEOTIDE SEQUENCE [LARGE SCALE GENOMIC DNA]</scope>
    <source>
        <strain evidence="2 3">UMB0792</strain>
    </source>
</reference>
<dbReference type="Pfam" id="PF20469">
    <property type="entry name" value="OLD-like_TOPRIM"/>
    <property type="match status" value="1"/>
</dbReference>